<comment type="caution">
    <text evidence="2">The sequence shown here is derived from an EMBL/GenBank/DDBJ whole genome shotgun (WGS) entry which is preliminary data.</text>
</comment>
<proteinExistence type="predicted"/>
<keyword evidence="4" id="KW-1185">Reference proteome</keyword>
<protein>
    <submittedName>
        <fullName evidence="2">Uncharacterized protein</fullName>
    </submittedName>
</protein>
<name>A0ABP0HZS2_9DINO</name>
<organism evidence="2 4">
    <name type="scientific">Durusdinium trenchii</name>
    <dbReference type="NCBI Taxonomy" id="1381693"/>
    <lineage>
        <taxon>Eukaryota</taxon>
        <taxon>Sar</taxon>
        <taxon>Alveolata</taxon>
        <taxon>Dinophyceae</taxon>
        <taxon>Suessiales</taxon>
        <taxon>Symbiodiniaceae</taxon>
        <taxon>Durusdinium</taxon>
    </lineage>
</organism>
<dbReference type="EMBL" id="CAXAMN010001703">
    <property type="protein sequence ID" value="CAK8995831.1"/>
    <property type="molecule type" value="Genomic_DNA"/>
</dbReference>
<evidence type="ECO:0000256" key="1">
    <source>
        <dbReference type="SAM" id="MobiDB-lite"/>
    </source>
</evidence>
<sequence length="222" mass="24281">VQTIQNDDPDDPEQLNDAWTKCQERLSVKSITTDDRGYVSMSWSSTGSASDGMSMLDDIWETSLPASRPGKAKRGQASIEDGPNSPESRKRSRGNQSNCSENTSQNDNPRKRNLQTAQASLVRSLNGCDTLILEATQVLEMVAEDETAMSVGVLQVNKIVEKMEAKLTQQSIEVLTQGWQEGQPENRGTKCVGKMKDMLSSLKSVLVLVQSLQAKSGTEDQG</sequence>
<feature type="compositionally biased region" description="Polar residues" evidence="1">
    <location>
        <begin position="41"/>
        <end position="51"/>
    </location>
</feature>
<accession>A0ABP0HZS2</accession>
<feature type="compositionally biased region" description="Polar residues" evidence="1">
    <location>
        <begin position="94"/>
        <end position="107"/>
    </location>
</feature>
<dbReference type="EMBL" id="CAXAMN010001692">
    <property type="protein sequence ID" value="CAK8995770.1"/>
    <property type="molecule type" value="Genomic_DNA"/>
</dbReference>
<feature type="non-terminal residue" evidence="2">
    <location>
        <position position="1"/>
    </location>
</feature>
<evidence type="ECO:0000313" key="4">
    <source>
        <dbReference type="Proteomes" id="UP001642484"/>
    </source>
</evidence>
<feature type="region of interest" description="Disordered" evidence="1">
    <location>
        <begin position="1"/>
        <end position="112"/>
    </location>
</feature>
<feature type="compositionally biased region" description="Basic and acidic residues" evidence="1">
    <location>
        <begin position="22"/>
        <end position="37"/>
    </location>
</feature>
<evidence type="ECO:0000313" key="3">
    <source>
        <dbReference type="EMBL" id="CAK8995831.1"/>
    </source>
</evidence>
<reference evidence="2 4" key="1">
    <citation type="submission" date="2024-02" db="EMBL/GenBank/DDBJ databases">
        <authorList>
            <person name="Chen Y."/>
            <person name="Shah S."/>
            <person name="Dougan E. K."/>
            <person name="Thang M."/>
            <person name="Chan C."/>
        </authorList>
    </citation>
    <scope>NUCLEOTIDE SEQUENCE [LARGE SCALE GENOMIC DNA]</scope>
</reference>
<dbReference type="Proteomes" id="UP001642484">
    <property type="component" value="Unassembled WGS sequence"/>
</dbReference>
<evidence type="ECO:0000313" key="2">
    <source>
        <dbReference type="EMBL" id="CAK8995770.1"/>
    </source>
</evidence>
<gene>
    <name evidence="2" type="ORF">CCMP2556_LOCUS4173</name>
    <name evidence="3" type="ORF">CCMP2556_LOCUS4191</name>
</gene>